<dbReference type="Proteomes" id="UP000252519">
    <property type="component" value="Unassembled WGS sequence"/>
</dbReference>
<accession>A0A368F8G7</accession>
<feature type="domain" description="PX" evidence="2">
    <location>
        <begin position="82"/>
        <end position="265"/>
    </location>
</feature>
<dbReference type="AlphaFoldDB" id="A0A368F8G7"/>
<evidence type="ECO:0000313" key="3">
    <source>
        <dbReference type="EMBL" id="RCN27145.1"/>
    </source>
</evidence>
<gene>
    <name evidence="3" type="ORF">ANCCAN_27122</name>
</gene>
<protein>
    <submittedName>
        <fullName evidence="3">PX domain protein</fullName>
    </submittedName>
</protein>
<feature type="region of interest" description="Disordered" evidence="1">
    <location>
        <begin position="1"/>
        <end position="47"/>
    </location>
</feature>
<dbReference type="GO" id="GO:0035091">
    <property type="term" value="F:phosphatidylinositol binding"/>
    <property type="evidence" value="ECO:0007669"/>
    <property type="project" value="InterPro"/>
</dbReference>
<evidence type="ECO:0000259" key="2">
    <source>
        <dbReference type="PROSITE" id="PS50195"/>
    </source>
</evidence>
<dbReference type="InterPro" id="IPR001683">
    <property type="entry name" value="PX_dom"/>
</dbReference>
<dbReference type="PANTHER" id="PTHR45850">
    <property type="entry name" value="SORTING NEXIN FAMILY MEMBER"/>
    <property type="match status" value="1"/>
</dbReference>
<dbReference type="PANTHER" id="PTHR45850:SF1">
    <property type="entry name" value="SORTING NEXIN 6, ISOFORM B"/>
    <property type="match status" value="1"/>
</dbReference>
<reference evidence="3 4" key="1">
    <citation type="submission" date="2014-10" db="EMBL/GenBank/DDBJ databases">
        <title>Draft genome of the hookworm Ancylostoma caninum.</title>
        <authorList>
            <person name="Mitreva M."/>
        </authorList>
    </citation>
    <scope>NUCLEOTIDE SEQUENCE [LARGE SCALE GENOMIC DNA]</scope>
    <source>
        <strain evidence="3 4">Baltimore</strain>
    </source>
</reference>
<proteinExistence type="predicted"/>
<comment type="caution">
    <text evidence="3">The sequence shown here is derived from an EMBL/GenBank/DDBJ whole genome shotgun (WGS) entry which is preliminary data.</text>
</comment>
<keyword evidence="4" id="KW-1185">Reference proteome</keyword>
<dbReference type="PROSITE" id="PS50195">
    <property type="entry name" value="PX"/>
    <property type="match status" value="1"/>
</dbReference>
<dbReference type="EMBL" id="JOJR01004836">
    <property type="protein sequence ID" value="RCN27145.1"/>
    <property type="molecule type" value="Genomic_DNA"/>
</dbReference>
<dbReference type="SUPFAM" id="SSF64268">
    <property type="entry name" value="PX domain"/>
    <property type="match status" value="1"/>
</dbReference>
<dbReference type="Pfam" id="PF00787">
    <property type="entry name" value="PX"/>
    <property type="match status" value="1"/>
</dbReference>
<evidence type="ECO:0000256" key="1">
    <source>
        <dbReference type="SAM" id="MobiDB-lite"/>
    </source>
</evidence>
<evidence type="ECO:0000313" key="4">
    <source>
        <dbReference type="Proteomes" id="UP000252519"/>
    </source>
</evidence>
<dbReference type="STRING" id="29170.A0A368F8G7"/>
<sequence>MLSGEEVFKNPLDGLEDEPLNGDGQVRDEPPPPASSSSSSKPAQCEVSTDGFVDVDTNAPSSPGTIANDNRFHRTEEINVDLDTDNAISVDISDALSERDKVKYTVHTKTRLPGMRPETSVVREHEEFLWLHSVLDENESYAGFIVPPAPPHPDFDSSREKLQKLGEGEATMTKEEFLKMKQELEQYVYYAVHCKAVITREHFIIHCLNRLLDLSLLCYTSFRDYLAQFKKTVAMHEVFLQRIAAHPVFRQDTNFRIFLQYEDEVSLFLILGSIR</sequence>
<dbReference type="OrthoDB" id="9976382at2759"/>
<dbReference type="CDD" id="cd06892">
    <property type="entry name" value="PX_SNX5_like"/>
    <property type="match status" value="1"/>
</dbReference>
<dbReference type="GO" id="GO:0090389">
    <property type="term" value="P:phagosome-lysosome fusion involved in apoptotic cell clearance"/>
    <property type="evidence" value="ECO:0007669"/>
    <property type="project" value="TreeGrafter"/>
</dbReference>
<dbReference type="Gene3D" id="3.30.1520.10">
    <property type="entry name" value="Phox-like domain"/>
    <property type="match status" value="2"/>
</dbReference>
<dbReference type="InterPro" id="IPR036871">
    <property type="entry name" value="PX_dom_sf"/>
</dbReference>
<organism evidence="3 4">
    <name type="scientific">Ancylostoma caninum</name>
    <name type="common">Dog hookworm</name>
    <dbReference type="NCBI Taxonomy" id="29170"/>
    <lineage>
        <taxon>Eukaryota</taxon>
        <taxon>Metazoa</taxon>
        <taxon>Ecdysozoa</taxon>
        <taxon>Nematoda</taxon>
        <taxon>Chromadorea</taxon>
        <taxon>Rhabditida</taxon>
        <taxon>Rhabditina</taxon>
        <taxon>Rhabditomorpha</taxon>
        <taxon>Strongyloidea</taxon>
        <taxon>Ancylostomatidae</taxon>
        <taxon>Ancylostomatinae</taxon>
        <taxon>Ancylostoma</taxon>
    </lineage>
</organism>
<name>A0A368F8G7_ANCCA</name>